<dbReference type="InterPro" id="IPR019888">
    <property type="entry name" value="Tscrpt_reg_AsnC-like"/>
</dbReference>
<dbReference type="PANTHER" id="PTHR30154:SF55">
    <property type="entry name" value="HTH-TYPE TRANSCRIPTIONAL REGULATOR LRPB"/>
    <property type="match status" value="1"/>
</dbReference>
<dbReference type="EMBL" id="MRTP01000001">
    <property type="protein sequence ID" value="OMF57520.1"/>
    <property type="molecule type" value="Genomic_DNA"/>
</dbReference>
<protein>
    <submittedName>
        <fullName evidence="5">Transcriptional regulator</fullName>
    </submittedName>
</protein>
<dbReference type="CDD" id="cd00090">
    <property type="entry name" value="HTH_ARSR"/>
    <property type="match status" value="1"/>
</dbReference>
<dbReference type="Proteomes" id="UP000187172">
    <property type="component" value="Unassembled WGS sequence"/>
</dbReference>
<dbReference type="GO" id="GO:0005829">
    <property type="term" value="C:cytosol"/>
    <property type="evidence" value="ECO:0007669"/>
    <property type="project" value="TreeGrafter"/>
</dbReference>
<dbReference type="InterPro" id="IPR036390">
    <property type="entry name" value="WH_DNA-bd_sf"/>
</dbReference>
<dbReference type="Pfam" id="PF01037">
    <property type="entry name" value="AsnC_trans_reg"/>
    <property type="match status" value="1"/>
</dbReference>
<dbReference type="AlphaFoldDB" id="A0A1R1F0B5"/>
<dbReference type="PROSITE" id="PS50956">
    <property type="entry name" value="HTH_ASNC_2"/>
    <property type="match status" value="1"/>
</dbReference>
<evidence type="ECO:0000256" key="1">
    <source>
        <dbReference type="ARBA" id="ARBA00023015"/>
    </source>
</evidence>
<dbReference type="InterPro" id="IPR011008">
    <property type="entry name" value="Dimeric_a/b-barrel"/>
</dbReference>
<feature type="domain" description="HTH asnC-type" evidence="4">
    <location>
        <begin position="6"/>
        <end position="67"/>
    </location>
</feature>
<dbReference type="SMART" id="SM00344">
    <property type="entry name" value="HTH_ASNC"/>
    <property type="match status" value="1"/>
</dbReference>
<evidence type="ECO:0000313" key="5">
    <source>
        <dbReference type="EMBL" id="OMF57520.1"/>
    </source>
</evidence>
<reference evidence="5 6" key="1">
    <citation type="submission" date="2016-11" db="EMBL/GenBank/DDBJ databases">
        <title>Paenibacillus species isolates.</title>
        <authorList>
            <person name="Beno S.M."/>
        </authorList>
    </citation>
    <scope>NUCLEOTIDE SEQUENCE [LARGE SCALE GENOMIC DNA]</scope>
    <source>
        <strain evidence="5 6">FSL R5-0378</strain>
    </source>
</reference>
<dbReference type="InterPro" id="IPR036388">
    <property type="entry name" value="WH-like_DNA-bd_sf"/>
</dbReference>
<evidence type="ECO:0000259" key="4">
    <source>
        <dbReference type="PROSITE" id="PS50956"/>
    </source>
</evidence>
<accession>A0A1R1F0B5</accession>
<dbReference type="GO" id="GO:0043200">
    <property type="term" value="P:response to amino acid"/>
    <property type="evidence" value="ECO:0007669"/>
    <property type="project" value="TreeGrafter"/>
</dbReference>
<dbReference type="InterPro" id="IPR011991">
    <property type="entry name" value="ArsR-like_HTH"/>
</dbReference>
<dbReference type="STRING" id="297318.BK138_02675"/>
<evidence type="ECO:0000313" key="6">
    <source>
        <dbReference type="Proteomes" id="UP000187172"/>
    </source>
</evidence>
<evidence type="ECO:0000256" key="3">
    <source>
        <dbReference type="ARBA" id="ARBA00023163"/>
    </source>
</evidence>
<dbReference type="Gene3D" id="1.10.10.10">
    <property type="entry name" value="Winged helix-like DNA-binding domain superfamily/Winged helix DNA-binding domain"/>
    <property type="match status" value="1"/>
</dbReference>
<keyword evidence="3" id="KW-0804">Transcription</keyword>
<dbReference type="SUPFAM" id="SSF46785">
    <property type="entry name" value="Winged helix' DNA-binding domain"/>
    <property type="match status" value="1"/>
</dbReference>
<dbReference type="RefSeq" id="WP_076165425.1">
    <property type="nucleotide sequence ID" value="NZ_MRTP01000001.1"/>
</dbReference>
<dbReference type="Gene3D" id="3.30.70.920">
    <property type="match status" value="1"/>
</dbReference>
<dbReference type="InterPro" id="IPR019887">
    <property type="entry name" value="Tscrpt_reg_AsnC/Lrp_C"/>
</dbReference>
<dbReference type="PRINTS" id="PR00033">
    <property type="entry name" value="HTHASNC"/>
</dbReference>
<dbReference type="InterPro" id="IPR000485">
    <property type="entry name" value="AsnC-type_HTH_dom"/>
</dbReference>
<name>A0A1R1F0B5_9BACL</name>
<dbReference type="SUPFAM" id="SSF54909">
    <property type="entry name" value="Dimeric alpha+beta barrel"/>
    <property type="match status" value="1"/>
</dbReference>
<evidence type="ECO:0000256" key="2">
    <source>
        <dbReference type="ARBA" id="ARBA00023125"/>
    </source>
</evidence>
<sequence length="142" mass="15927">MSKQDIDEIDLKILQLLVENSLQSNKEIGEKVHLTGQAVGARIRKLQDLEVIEGYTLRCNPGKLGLQVSAFITVFMKSADTHASFQHYIQRTQSIVEAHRISGEGCYLLRVQVPTPMDLNDLLGEMVQFGNYKVNLSIGQLK</sequence>
<dbReference type="PANTHER" id="PTHR30154">
    <property type="entry name" value="LEUCINE-RESPONSIVE REGULATORY PROTEIN"/>
    <property type="match status" value="1"/>
</dbReference>
<keyword evidence="2" id="KW-0238">DNA-binding</keyword>
<gene>
    <name evidence="5" type="ORF">BK138_02675</name>
</gene>
<dbReference type="GO" id="GO:0043565">
    <property type="term" value="F:sequence-specific DNA binding"/>
    <property type="evidence" value="ECO:0007669"/>
    <property type="project" value="InterPro"/>
</dbReference>
<comment type="caution">
    <text evidence="5">The sequence shown here is derived from an EMBL/GenBank/DDBJ whole genome shotgun (WGS) entry which is preliminary data.</text>
</comment>
<dbReference type="Pfam" id="PF13404">
    <property type="entry name" value="HTH_AsnC-type"/>
    <property type="match status" value="1"/>
</dbReference>
<proteinExistence type="predicted"/>
<organism evidence="5 6">
    <name type="scientific">Paenibacillus rhizosphaerae</name>
    <dbReference type="NCBI Taxonomy" id="297318"/>
    <lineage>
        <taxon>Bacteria</taxon>
        <taxon>Bacillati</taxon>
        <taxon>Bacillota</taxon>
        <taxon>Bacilli</taxon>
        <taxon>Bacillales</taxon>
        <taxon>Paenibacillaceae</taxon>
        <taxon>Paenibacillus</taxon>
    </lineage>
</organism>
<keyword evidence="6" id="KW-1185">Reference proteome</keyword>
<keyword evidence="1" id="KW-0805">Transcription regulation</keyword>